<dbReference type="Gene3D" id="3.60.130.10">
    <property type="entry name" value="Clavaminate synthase-like"/>
    <property type="match status" value="1"/>
</dbReference>
<keyword evidence="5" id="KW-1185">Reference proteome</keyword>
<dbReference type="InterPro" id="IPR042098">
    <property type="entry name" value="TauD-like_sf"/>
</dbReference>
<dbReference type="PANTHER" id="PTHR10696">
    <property type="entry name" value="GAMMA-BUTYROBETAINE HYDROXYLASE-RELATED"/>
    <property type="match status" value="1"/>
</dbReference>
<evidence type="ECO:0000256" key="1">
    <source>
        <dbReference type="ARBA" id="ARBA00001954"/>
    </source>
</evidence>
<organism evidence="4 5">
    <name type="scientific">Stappia indica</name>
    <dbReference type="NCBI Taxonomy" id="538381"/>
    <lineage>
        <taxon>Bacteria</taxon>
        <taxon>Pseudomonadati</taxon>
        <taxon>Pseudomonadota</taxon>
        <taxon>Alphaproteobacteria</taxon>
        <taxon>Hyphomicrobiales</taxon>
        <taxon>Stappiaceae</taxon>
        <taxon>Stappia</taxon>
    </lineage>
</organism>
<evidence type="ECO:0000259" key="3">
    <source>
        <dbReference type="Pfam" id="PF02668"/>
    </source>
</evidence>
<dbReference type="RefSeq" id="WP_097175687.1">
    <property type="nucleotide sequence ID" value="NZ_OBML01000009.1"/>
</dbReference>
<reference evidence="4 5" key="1">
    <citation type="submission" date="2017-08" db="EMBL/GenBank/DDBJ databases">
        <authorList>
            <person name="de Groot N.N."/>
        </authorList>
    </citation>
    <scope>NUCLEOTIDE SEQUENCE [LARGE SCALE GENOMIC DNA]</scope>
    <source>
        <strain evidence="4 5">USBA 352</strain>
    </source>
</reference>
<evidence type="ECO:0000313" key="4">
    <source>
        <dbReference type="EMBL" id="SOC17907.1"/>
    </source>
</evidence>
<evidence type="ECO:0000256" key="2">
    <source>
        <dbReference type="ARBA" id="ARBA00023002"/>
    </source>
</evidence>
<gene>
    <name evidence="4" type="ORF">SAMN05421512_109128</name>
</gene>
<keyword evidence="2" id="KW-0560">Oxidoreductase</keyword>
<dbReference type="GO" id="GO:0016706">
    <property type="term" value="F:2-oxoglutarate-dependent dioxygenase activity"/>
    <property type="evidence" value="ECO:0007669"/>
    <property type="project" value="UniProtKB-ARBA"/>
</dbReference>
<dbReference type="AlphaFoldDB" id="A0A285T8W1"/>
<dbReference type="Proteomes" id="UP000219331">
    <property type="component" value="Unassembled WGS sequence"/>
</dbReference>
<accession>A0A285T8W1</accession>
<comment type="cofactor">
    <cofactor evidence="1">
        <name>Fe(2+)</name>
        <dbReference type="ChEBI" id="CHEBI:29033"/>
    </cofactor>
</comment>
<protein>
    <submittedName>
        <fullName evidence="4">Taurine catabolism dioxygenase TauD, TfdA family</fullName>
    </submittedName>
</protein>
<keyword evidence="4" id="KW-0223">Dioxygenase</keyword>
<proteinExistence type="predicted"/>
<feature type="domain" description="TauD/TfdA-like" evidence="3">
    <location>
        <begin position="23"/>
        <end position="332"/>
    </location>
</feature>
<name>A0A285T8W1_9HYPH</name>
<dbReference type="EMBL" id="OBML01000009">
    <property type="protein sequence ID" value="SOC17907.1"/>
    <property type="molecule type" value="Genomic_DNA"/>
</dbReference>
<dbReference type="OrthoDB" id="9769888at2"/>
<sequence length="341" mass="38411">MQHVESTLGPDVPIVVWSPREGARFSLDELAAYLAESKQRISAQLDENGGILLRGFDCVHTSSDYQKVLDVVAPDLMDYVGGTSPRKVVNGRIMTATEIPGSYSIPLHQEMSYTDNSPDRISFFCERPPSEGGQTTIGDMRAITRAIDPKVRERFETHGGVQLCRNLPLPEKVASRPGVPKTWHEVFATDRREEAEKVAAESGWRFEWLDDGSMQLWQEVRPTTRQHPRSGDDVWFNQVHIFSPISALKWARLDGRTEAADRLARALEEAPQLLDHMRYGDGTEIAAEDVLHIYDVLLENEKPVQWQKGDVLVLDNILVAHGRKRFSGDRSVLTALIQHAH</sequence>
<dbReference type="SUPFAM" id="SSF51197">
    <property type="entry name" value="Clavaminate synthase-like"/>
    <property type="match status" value="1"/>
</dbReference>
<dbReference type="PANTHER" id="PTHR10696:SF21">
    <property type="entry name" value="TAUD_TFDA-LIKE DOMAIN-CONTAINING PROTEIN"/>
    <property type="match status" value="1"/>
</dbReference>
<dbReference type="Pfam" id="PF02668">
    <property type="entry name" value="TauD"/>
    <property type="match status" value="1"/>
</dbReference>
<dbReference type="InterPro" id="IPR050411">
    <property type="entry name" value="AlphaKG_dependent_hydroxylases"/>
</dbReference>
<dbReference type="STRING" id="538381.GCA_001696535_02408"/>
<evidence type="ECO:0000313" key="5">
    <source>
        <dbReference type="Proteomes" id="UP000219331"/>
    </source>
</evidence>
<dbReference type="InterPro" id="IPR003819">
    <property type="entry name" value="TauD/TfdA-like"/>
</dbReference>